<name>A0A194QII6_PAPXU</name>
<keyword evidence="2" id="KW-1185">Reference proteome</keyword>
<organism evidence="1 2">
    <name type="scientific">Papilio xuthus</name>
    <name type="common">Asian swallowtail butterfly</name>
    <dbReference type="NCBI Taxonomy" id="66420"/>
    <lineage>
        <taxon>Eukaryota</taxon>
        <taxon>Metazoa</taxon>
        <taxon>Ecdysozoa</taxon>
        <taxon>Arthropoda</taxon>
        <taxon>Hexapoda</taxon>
        <taxon>Insecta</taxon>
        <taxon>Pterygota</taxon>
        <taxon>Neoptera</taxon>
        <taxon>Endopterygota</taxon>
        <taxon>Lepidoptera</taxon>
        <taxon>Glossata</taxon>
        <taxon>Ditrysia</taxon>
        <taxon>Papilionoidea</taxon>
        <taxon>Papilionidae</taxon>
        <taxon>Papilioninae</taxon>
        <taxon>Papilio</taxon>
    </lineage>
</organism>
<sequence length="187" mass="21034">MVQKNLDYAPVSIINKKKCKEGYKDIPDLQEVIDKYMICTHGKGNLDSGGNIIATIKPDAEGCTNSENDNCRRNMEKMNESLSINTTNIDWIRRQGICQNDHGGPLVTWIGGKEYLIGVASVFRVNNESKCEGPYLFTSTQCNGAFLHCVLNANDTRRANSICDQPPRKRGFEMIHKYISWAHQPHG</sequence>
<dbReference type="InterPro" id="IPR009003">
    <property type="entry name" value="Peptidase_S1_PA"/>
</dbReference>
<dbReference type="AlphaFoldDB" id="A0A194QII6"/>
<proteinExistence type="predicted"/>
<gene>
    <name evidence="1" type="ORF">RR46_04046</name>
</gene>
<dbReference type="EMBL" id="KQ458761">
    <property type="protein sequence ID" value="KPJ05209.1"/>
    <property type="molecule type" value="Genomic_DNA"/>
</dbReference>
<evidence type="ECO:0008006" key="3">
    <source>
        <dbReference type="Google" id="ProtNLM"/>
    </source>
</evidence>
<evidence type="ECO:0000313" key="2">
    <source>
        <dbReference type="Proteomes" id="UP000053268"/>
    </source>
</evidence>
<reference evidence="1 2" key="1">
    <citation type="journal article" date="2015" name="Nat. Commun.">
        <title>Outbred genome sequencing and CRISPR/Cas9 gene editing in butterflies.</title>
        <authorList>
            <person name="Li X."/>
            <person name="Fan D."/>
            <person name="Zhang W."/>
            <person name="Liu G."/>
            <person name="Zhang L."/>
            <person name="Zhao L."/>
            <person name="Fang X."/>
            <person name="Chen L."/>
            <person name="Dong Y."/>
            <person name="Chen Y."/>
            <person name="Ding Y."/>
            <person name="Zhao R."/>
            <person name="Feng M."/>
            <person name="Zhu Y."/>
            <person name="Feng Y."/>
            <person name="Jiang X."/>
            <person name="Zhu D."/>
            <person name="Xiang H."/>
            <person name="Feng X."/>
            <person name="Li S."/>
            <person name="Wang J."/>
            <person name="Zhang G."/>
            <person name="Kronforst M.R."/>
            <person name="Wang W."/>
        </authorList>
    </citation>
    <scope>NUCLEOTIDE SEQUENCE [LARGE SCALE GENOMIC DNA]</scope>
    <source>
        <strain evidence="1">Ya'a_city_454_Px</strain>
        <tissue evidence="1">Whole body</tissue>
    </source>
</reference>
<evidence type="ECO:0000313" key="1">
    <source>
        <dbReference type="EMBL" id="KPJ05209.1"/>
    </source>
</evidence>
<dbReference type="InterPro" id="IPR043504">
    <property type="entry name" value="Peptidase_S1_PA_chymotrypsin"/>
</dbReference>
<protein>
    <recommendedName>
        <fullName evidence="3">Peptidase S1 domain-containing protein</fullName>
    </recommendedName>
</protein>
<accession>A0A194QII6</accession>
<dbReference type="SUPFAM" id="SSF50494">
    <property type="entry name" value="Trypsin-like serine proteases"/>
    <property type="match status" value="1"/>
</dbReference>
<dbReference type="Gene3D" id="2.40.10.10">
    <property type="entry name" value="Trypsin-like serine proteases"/>
    <property type="match status" value="1"/>
</dbReference>
<dbReference type="Proteomes" id="UP000053268">
    <property type="component" value="Unassembled WGS sequence"/>
</dbReference>